<dbReference type="EMBL" id="CP009248">
    <property type="protein sequence ID" value="APT91432.1"/>
    <property type="molecule type" value="Genomic_DNA"/>
</dbReference>
<evidence type="ECO:0000256" key="1">
    <source>
        <dbReference type="ARBA" id="ARBA00004196"/>
    </source>
</evidence>
<keyword evidence="3" id="KW-0813">Transport</keyword>
<evidence type="ECO:0000259" key="5">
    <source>
        <dbReference type="PROSITE" id="PS50983"/>
    </source>
</evidence>
<dbReference type="PROSITE" id="PS50983">
    <property type="entry name" value="FE_B12_PBP"/>
    <property type="match status" value="1"/>
</dbReference>
<dbReference type="PANTHER" id="PTHR30532">
    <property type="entry name" value="IRON III DICITRATE-BINDING PERIPLASMIC PROTEIN"/>
    <property type="match status" value="1"/>
</dbReference>
<dbReference type="KEGG" id="csph:CSPHI_11095"/>
<dbReference type="Gene3D" id="3.40.50.1980">
    <property type="entry name" value="Nitrogenase molybdenum iron protein domain"/>
    <property type="match status" value="2"/>
</dbReference>
<sequence length="340" mass="36525">MRIGRRITAAGAAIALACGLGLSGCSSEEGDTAAETGAQSTAEVEEGAFPVTIEHAFGETTIEQAPARVVALGHSDVDPLLALGVTPVWVRAWTSEGPLPWQEPLIEGPAPEWVDMKEVDAEEIAAAEPDLILALYSGGDQETYDKPSRIAPTVTYRTGNGNWRQGWEDSTRDAAAAVGRPEKGEELIADVHERIAALREAHPEWEGKTAAMVFVEEGELGVNTSKDPRSRLLASIGFTIPESFDEFDEDGYYVTFSRERADLLDLDVLILDAPGEECVMDDLKADPALGQLPAITGGHAFCIGEVLAEDQQEALAWQTVLGIPYLLDALEEQLTRVVGE</sequence>
<gene>
    <name evidence="6" type="ORF">CSPHI_11095</name>
</gene>
<name>A0A1L7D033_9CORY</name>
<dbReference type="OrthoDB" id="1846031at2"/>
<dbReference type="Pfam" id="PF01497">
    <property type="entry name" value="Peripla_BP_2"/>
    <property type="match status" value="1"/>
</dbReference>
<keyword evidence="4" id="KW-0732">Signal</keyword>
<dbReference type="InterPro" id="IPR051313">
    <property type="entry name" value="Bact_iron-sidero_bind"/>
</dbReference>
<organism evidence="6 7">
    <name type="scientific">Corynebacterium sphenisci DSM 44792</name>
    <dbReference type="NCBI Taxonomy" id="1437874"/>
    <lineage>
        <taxon>Bacteria</taxon>
        <taxon>Bacillati</taxon>
        <taxon>Actinomycetota</taxon>
        <taxon>Actinomycetes</taxon>
        <taxon>Mycobacteriales</taxon>
        <taxon>Corynebacteriaceae</taxon>
        <taxon>Corynebacterium</taxon>
    </lineage>
</organism>
<accession>A0A1L7D033</accession>
<feature type="domain" description="Fe/B12 periplasmic-binding" evidence="5">
    <location>
        <begin position="68"/>
        <end position="338"/>
    </location>
</feature>
<comment type="subcellular location">
    <subcellularLocation>
        <location evidence="1">Cell envelope</location>
    </subcellularLocation>
</comment>
<dbReference type="PROSITE" id="PS51257">
    <property type="entry name" value="PROKAR_LIPOPROTEIN"/>
    <property type="match status" value="1"/>
</dbReference>
<dbReference type="STRING" id="1437874.CSPHI_11095"/>
<evidence type="ECO:0000313" key="7">
    <source>
        <dbReference type="Proteomes" id="UP000185469"/>
    </source>
</evidence>
<keyword evidence="7" id="KW-1185">Reference proteome</keyword>
<dbReference type="SUPFAM" id="SSF53807">
    <property type="entry name" value="Helical backbone' metal receptor"/>
    <property type="match status" value="1"/>
</dbReference>
<dbReference type="GO" id="GO:1901678">
    <property type="term" value="P:iron coordination entity transport"/>
    <property type="evidence" value="ECO:0007669"/>
    <property type="project" value="UniProtKB-ARBA"/>
</dbReference>
<dbReference type="RefSeq" id="WP_075693214.1">
    <property type="nucleotide sequence ID" value="NZ_CP009248.1"/>
</dbReference>
<proteinExistence type="inferred from homology"/>
<evidence type="ECO:0000256" key="4">
    <source>
        <dbReference type="ARBA" id="ARBA00022729"/>
    </source>
</evidence>
<dbReference type="Proteomes" id="UP000185469">
    <property type="component" value="Chromosome"/>
</dbReference>
<protein>
    <recommendedName>
        <fullName evidence="5">Fe/B12 periplasmic-binding domain-containing protein</fullName>
    </recommendedName>
</protein>
<comment type="similarity">
    <text evidence="2">Belongs to the bacterial solute-binding protein 8 family.</text>
</comment>
<reference evidence="6 7" key="1">
    <citation type="submission" date="2014-08" db="EMBL/GenBank/DDBJ databases">
        <title>Complete genome sequence of Corynebacterium sphenisci CECT 5990(T) (=DSM 44792(T)), isolated from healthy wild penguins.</title>
        <authorList>
            <person name="Ruckert C."/>
            <person name="Albersmeier A."/>
            <person name="Winkler A."/>
            <person name="Kalinowski J."/>
        </authorList>
    </citation>
    <scope>NUCLEOTIDE SEQUENCE [LARGE SCALE GENOMIC DNA]</scope>
    <source>
        <strain evidence="6 7">DSM 44792</strain>
    </source>
</reference>
<dbReference type="GO" id="GO:0030288">
    <property type="term" value="C:outer membrane-bounded periplasmic space"/>
    <property type="evidence" value="ECO:0007669"/>
    <property type="project" value="TreeGrafter"/>
</dbReference>
<dbReference type="AlphaFoldDB" id="A0A1L7D033"/>
<evidence type="ECO:0000256" key="2">
    <source>
        <dbReference type="ARBA" id="ARBA00008814"/>
    </source>
</evidence>
<dbReference type="PANTHER" id="PTHR30532:SF24">
    <property type="entry name" value="FERRIC ENTEROBACTIN-BINDING PERIPLASMIC PROTEIN FEPB"/>
    <property type="match status" value="1"/>
</dbReference>
<evidence type="ECO:0000256" key="3">
    <source>
        <dbReference type="ARBA" id="ARBA00022448"/>
    </source>
</evidence>
<evidence type="ECO:0000313" key="6">
    <source>
        <dbReference type="EMBL" id="APT91432.1"/>
    </source>
</evidence>
<dbReference type="InterPro" id="IPR002491">
    <property type="entry name" value="ABC_transptr_periplasmic_BD"/>
</dbReference>